<comment type="subcellular location">
    <subcellularLocation>
        <location evidence="1">Nucleus</location>
    </subcellularLocation>
</comment>
<dbReference type="GO" id="GO:0005634">
    <property type="term" value="C:nucleus"/>
    <property type="evidence" value="ECO:0007669"/>
    <property type="project" value="UniProtKB-SubCell"/>
</dbReference>
<feature type="non-terminal residue" evidence="8">
    <location>
        <position position="1"/>
    </location>
</feature>
<evidence type="ECO:0000313" key="8">
    <source>
        <dbReference type="EMBL" id="AEM24326.1"/>
    </source>
</evidence>
<dbReference type="PANTHER" id="PTHR11269:SF16">
    <property type="entry name" value="PERIOD CIRCADIAN PROTEIN"/>
    <property type="match status" value="1"/>
</dbReference>
<reference evidence="8" key="1">
    <citation type="journal article" date="2011" name="BMC Evol. Biol.">
        <title>Increased gene sampling strengthens support for higher-level groups within leaf-mining moths and relatives (Lepidoptera: Gracillariidae).</title>
        <authorList>
            <person name="Kawahara A.Y."/>
            <person name="Ohshima I."/>
            <person name="Kawakita A."/>
            <person name="Regier J.C."/>
            <person name="Mitter C."/>
            <person name="Cummings M.P."/>
            <person name="Davis D.R."/>
            <person name="Wagner D.L."/>
            <person name="De Prins J."/>
            <person name="Lopez-Vaamonde C."/>
        </authorList>
    </citation>
    <scope>NUCLEOTIDE SEQUENCE</scope>
</reference>
<evidence type="ECO:0000256" key="6">
    <source>
        <dbReference type="ARBA" id="ARBA00040849"/>
    </source>
</evidence>
<evidence type="ECO:0000256" key="3">
    <source>
        <dbReference type="ARBA" id="ARBA00022737"/>
    </source>
</evidence>
<dbReference type="AlphaFoldDB" id="G1ERQ2"/>
<dbReference type="Pfam" id="PF14598">
    <property type="entry name" value="PAS_11"/>
    <property type="match status" value="1"/>
</dbReference>
<dbReference type="SUPFAM" id="SSF55785">
    <property type="entry name" value="PYP-like sensor domain (PAS domain)"/>
    <property type="match status" value="1"/>
</dbReference>
<keyword evidence="5" id="KW-0539">Nucleus</keyword>
<dbReference type="CDD" id="cd00130">
    <property type="entry name" value="PAS"/>
    <property type="match status" value="1"/>
</dbReference>
<dbReference type="GO" id="GO:0000976">
    <property type="term" value="F:transcription cis-regulatory region binding"/>
    <property type="evidence" value="ECO:0007669"/>
    <property type="project" value="TreeGrafter"/>
</dbReference>
<protein>
    <recommendedName>
        <fullName evidence="6">Period circadian protein</fullName>
    </recommendedName>
</protein>
<proteinExistence type="evidence at transcript level"/>
<feature type="domain" description="PAS" evidence="7">
    <location>
        <begin position="87"/>
        <end position="149"/>
    </location>
</feature>
<dbReference type="SMART" id="SM00091">
    <property type="entry name" value="PAS"/>
    <property type="match status" value="1"/>
</dbReference>
<accession>G1ERQ2</accession>
<dbReference type="GO" id="GO:0001222">
    <property type="term" value="F:transcription corepressor binding"/>
    <property type="evidence" value="ECO:0007669"/>
    <property type="project" value="TreeGrafter"/>
</dbReference>
<name>G1ERQ2_9NEOP</name>
<dbReference type="InterPro" id="IPR050760">
    <property type="entry name" value="Period_circadian_regulator"/>
</dbReference>
<dbReference type="InterPro" id="IPR000014">
    <property type="entry name" value="PAS"/>
</dbReference>
<dbReference type="GO" id="GO:0000122">
    <property type="term" value="P:negative regulation of transcription by RNA polymerase II"/>
    <property type="evidence" value="ECO:0007669"/>
    <property type="project" value="TreeGrafter"/>
</dbReference>
<organism evidence="8">
    <name type="scientific">Phyllocnistis citrella</name>
    <dbReference type="NCBI Taxonomy" id="199020"/>
    <lineage>
        <taxon>Eukaryota</taxon>
        <taxon>Metazoa</taxon>
        <taxon>Ecdysozoa</taxon>
        <taxon>Arthropoda</taxon>
        <taxon>Hexapoda</taxon>
        <taxon>Insecta</taxon>
        <taxon>Pterygota</taxon>
        <taxon>Neoptera</taxon>
        <taxon>Endopterygota</taxon>
        <taxon>Lepidoptera</taxon>
        <taxon>Glossata</taxon>
        <taxon>Ditrysia</taxon>
        <taxon>Tineoidea</taxon>
        <taxon>Gracillariidae</taxon>
        <taxon>Phyllocnistis</taxon>
    </lineage>
</organism>
<sequence length="249" mass="28898">FGRAFRDLIHPQDRKKFSTLISGSPEAMDPLKIYCRIRHFRRLSHGIHVKTNAVKFTPFMLRFSYKNCLVILATPFYSRFKESCEQIKDATPFVLRHSADGLIDYVSPESIQYLGYLPQDLIDINALHLFNQNDLPYICQLYQDVMKNGSAPRSKPYRIRCRNGDYLSLETEWSTFINPWSRKLEFVIGKNYVVEGPSKPDVFSCPSEEFNNIIKAMQKPTSKCEELAKQLLSKRSQTLNSILEEAEKN</sequence>
<keyword evidence="4" id="KW-0090">Biological rhythms</keyword>
<dbReference type="PANTHER" id="PTHR11269">
    <property type="entry name" value="PERIOD CIRCADIAN PROTEIN"/>
    <property type="match status" value="1"/>
</dbReference>
<dbReference type="PROSITE" id="PS50112">
    <property type="entry name" value="PAS"/>
    <property type="match status" value="1"/>
</dbReference>
<dbReference type="GO" id="GO:0032922">
    <property type="term" value="P:circadian regulation of gene expression"/>
    <property type="evidence" value="ECO:0007669"/>
    <property type="project" value="TreeGrafter"/>
</dbReference>
<keyword evidence="2" id="KW-0597">Phosphoprotein</keyword>
<evidence type="ECO:0000256" key="1">
    <source>
        <dbReference type="ARBA" id="ARBA00004123"/>
    </source>
</evidence>
<evidence type="ECO:0000256" key="5">
    <source>
        <dbReference type="ARBA" id="ARBA00023242"/>
    </source>
</evidence>
<dbReference type="InterPro" id="IPR035965">
    <property type="entry name" value="PAS-like_dom_sf"/>
</dbReference>
<evidence type="ECO:0000259" key="7">
    <source>
        <dbReference type="PROSITE" id="PS50112"/>
    </source>
</evidence>
<dbReference type="Gene3D" id="3.30.450.20">
    <property type="entry name" value="PAS domain"/>
    <property type="match status" value="2"/>
</dbReference>
<evidence type="ECO:0000256" key="4">
    <source>
        <dbReference type="ARBA" id="ARBA00023108"/>
    </source>
</evidence>
<keyword evidence="3" id="KW-0677">Repeat</keyword>
<dbReference type="EMBL" id="JN125195">
    <property type="protein sequence ID" value="AEM24326.1"/>
    <property type="molecule type" value="mRNA"/>
</dbReference>
<dbReference type="GO" id="GO:0043153">
    <property type="term" value="P:entrainment of circadian clock by photoperiod"/>
    <property type="evidence" value="ECO:0007669"/>
    <property type="project" value="TreeGrafter"/>
</dbReference>
<evidence type="ECO:0000256" key="2">
    <source>
        <dbReference type="ARBA" id="ARBA00022553"/>
    </source>
</evidence>
<feature type="non-terminal residue" evidence="8">
    <location>
        <position position="249"/>
    </location>
</feature>
<dbReference type="GO" id="GO:0005737">
    <property type="term" value="C:cytoplasm"/>
    <property type="evidence" value="ECO:0007669"/>
    <property type="project" value="TreeGrafter"/>
</dbReference>